<dbReference type="PANTHER" id="PTHR13211">
    <property type="entry name" value="TELOMERASE CAJAL BODY PROTEIN 1"/>
    <property type="match status" value="1"/>
</dbReference>
<evidence type="ECO:0000313" key="4">
    <source>
        <dbReference type="EMBL" id="PAA47710.1"/>
    </source>
</evidence>
<dbReference type="Gene3D" id="2.130.10.10">
    <property type="entry name" value="YVTN repeat-like/Quinoprotein amine dehydrogenase"/>
    <property type="match status" value="1"/>
</dbReference>
<comment type="caution">
    <text evidence="4">The sequence shown here is derived from an EMBL/GenBank/DDBJ whole genome shotgun (WGS) entry which is preliminary data.</text>
</comment>
<dbReference type="SUPFAM" id="SSF50978">
    <property type="entry name" value="WD40 repeat-like"/>
    <property type="match status" value="1"/>
</dbReference>
<protein>
    <recommendedName>
        <fullName evidence="2">WD repeat-containing protein 79</fullName>
    </recommendedName>
</protein>
<evidence type="ECO:0000256" key="1">
    <source>
        <dbReference type="ARBA" id="ARBA00038279"/>
    </source>
</evidence>
<keyword evidence="5" id="KW-1185">Reference proteome</keyword>
<name>A0A267DEI3_9PLAT</name>
<dbReference type="InterPro" id="IPR036322">
    <property type="entry name" value="WD40_repeat_dom_sf"/>
</dbReference>
<reference evidence="4 5" key="1">
    <citation type="submission" date="2017-06" db="EMBL/GenBank/DDBJ databases">
        <title>A platform for efficient transgenesis in Macrostomum lignano, a flatworm model organism for stem cell research.</title>
        <authorList>
            <person name="Berezikov E."/>
        </authorList>
    </citation>
    <scope>NUCLEOTIDE SEQUENCE [LARGE SCALE GENOMIC DNA]</scope>
    <source>
        <strain evidence="4">DV1</strain>
        <tissue evidence="4">Whole organism</tissue>
    </source>
</reference>
<feature type="compositionally biased region" description="Low complexity" evidence="3">
    <location>
        <begin position="15"/>
        <end position="39"/>
    </location>
</feature>
<evidence type="ECO:0000256" key="2">
    <source>
        <dbReference type="ARBA" id="ARBA00041558"/>
    </source>
</evidence>
<dbReference type="InterPro" id="IPR051150">
    <property type="entry name" value="SWT21/TCAB1_mRNA_Telomere"/>
</dbReference>
<dbReference type="STRING" id="282301.A0A267DEI3"/>
<dbReference type="Proteomes" id="UP000215902">
    <property type="component" value="Unassembled WGS sequence"/>
</dbReference>
<accession>A0A267DEI3</accession>
<dbReference type="SMART" id="SM00320">
    <property type="entry name" value="WD40"/>
    <property type="match status" value="2"/>
</dbReference>
<evidence type="ECO:0000313" key="5">
    <source>
        <dbReference type="Proteomes" id="UP000215902"/>
    </source>
</evidence>
<sequence length="223" mass="23605">MTAGADDAAQRTLGADDAAQRTAGADDAAQRTAGADDAATVGVSAADELRALYNSLNPSSSRPPAELSAFTLVRDSNYFRGCKFSPDGLCLLTNSADNQLRLFNMPRLNESEAAEGGWQPVLNMPESDLIYDMCWYPSMNSADPDTCCFAACSRDNPVRLWTPSLASRGRSMRLIIIWTSCRRPTAWRSAPTVVGSTAASSDICACSTSTARASSRSGGLGSV</sequence>
<dbReference type="PANTHER" id="PTHR13211:SF0">
    <property type="entry name" value="TELOMERASE CAJAL BODY PROTEIN 1"/>
    <property type="match status" value="1"/>
</dbReference>
<feature type="region of interest" description="Disordered" evidence="3">
    <location>
        <begin position="1"/>
        <end position="39"/>
    </location>
</feature>
<dbReference type="InterPro" id="IPR001680">
    <property type="entry name" value="WD40_rpt"/>
</dbReference>
<dbReference type="EMBL" id="NIVC01004358">
    <property type="protein sequence ID" value="PAA47710.1"/>
    <property type="molecule type" value="Genomic_DNA"/>
</dbReference>
<dbReference type="InterPro" id="IPR015943">
    <property type="entry name" value="WD40/YVTN_repeat-like_dom_sf"/>
</dbReference>
<gene>
    <name evidence="4" type="ORF">BOX15_Mlig002182g103</name>
</gene>
<evidence type="ECO:0000256" key="3">
    <source>
        <dbReference type="SAM" id="MobiDB-lite"/>
    </source>
</evidence>
<proteinExistence type="inferred from homology"/>
<comment type="similarity">
    <text evidence="1">Belongs to the TCAB1 family.</text>
</comment>
<organism evidence="4 5">
    <name type="scientific">Macrostomum lignano</name>
    <dbReference type="NCBI Taxonomy" id="282301"/>
    <lineage>
        <taxon>Eukaryota</taxon>
        <taxon>Metazoa</taxon>
        <taxon>Spiralia</taxon>
        <taxon>Lophotrochozoa</taxon>
        <taxon>Platyhelminthes</taxon>
        <taxon>Rhabditophora</taxon>
        <taxon>Macrostomorpha</taxon>
        <taxon>Macrostomida</taxon>
        <taxon>Macrostomidae</taxon>
        <taxon>Macrostomum</taxon>
    </lineage>
</organism>
<dbReference type="AlphaFoldDB" id="A0A267DEI3"/>
<dbReference type="OrthoDB" id="239865at2759"/>